<reference evidence="3" key="1">
    <citation type="journal article" date="2023" name="G3 (Bethesda)">
        <title>A reference genome for the long-term kleptoplast-retaining sea slug Elysia crispata morphotype clarki.</title>
        <authorList>
            <person name="Eastman K.E."/>
            <person name="Pendleton A.L."/>
            <person name="Shaikh M.A."/>
            <person name="Suttiyut T."/>
            <person name="Ogas R."/>
            <person name="Tomko P."/>
            <person name="Gavelis G."/>
            <person name="Widhalm J.R."/>
            <person name="Wisecaver J.H."/>
        </authorList>
    </citation>
    <scope>NUCLEOTIDE SEQUENCE</scope>
    <source>
        <strain evidence="3">ECLA1</strain>
    </source>
</reference>
<keyword evidence="4" id="KW-1185">Reference proteome</keyword>
<gene>
    <name evidence="3" type="ORF">RRG08_061722</name>
</gene>
<dbReference type="PANTHER" id="PTHR31919:SF1">
    <property type="entry name" value="ZINC FINGERS AND HOMEOBOXES PROTEIN 1, ISOFORM 2"/>
    <property type="match status" value="1"/>
</dbReference>
<sequence>MKVMTELGLAFDDDDLHTQKKKNNKDRDLPYCVKIVEPRWFDEETDLDDCSDQEPQVFKFRGDYRYRLKDYAGAADHYKAALGILPENNVAVNQDLRESLARCYAFMGDHIEALKLSNDLAKEMSVEDEARQRQSLILHAFVCEKACFWEECVQTLQKLCMLQPNFPQIWCQLGDAMSELTKGPNTRKDLQPSADASKSADCTSPEISRESEISRDIDWERKRNFLMSFIFYTRAKLLFESVMGNASNIIKMRNQKIIAEISEKIDNLPLSNDLRQKACQIVPRHIEFQFGDSTKESKVASMEDYEDPNEHQNVYKHGNISDLFYLRFFKCHKNDII</sequence>
<dbReference type="PANTHER" id="PTHR31919">
    <property type="entry name" value="ZINC FINGERS AND HOMEOBOXES PROTEIN 1, ISOFORM 2"/>
    <property type="match status" value="1"/>
</dbReference>
<dbReference type="SUPFAM" id="SSF48452">
    <property type="entry name" value="TPR-like"/>
    <property type="match status" value="1"/>
</dbReference>
<dbReference type="AlphaFoldDB" id="A0AAE1DTH9"/>
<proteinExistence type="predicted"/>
<dbReference type="Gene3D" id="1.25.40.10">
    <property type="entry name" value="Tetratricopeptide repeat domain"/>
    <property type="match status" value="1"/>
</dbReference>
<dbReference type="InterPro" id="IPR019734">
    <property type="entry name" value="TPR_rpt"/>
</dbReference>
<evidence type="ECO:0000256" key="2">
    <source>
        <dbReference type="SAM" id="MobiDB-lite"/>
    </source>
</evidence>
<keyword evidence="1" id="KW-0802">TPR repeat</keyword>
<dbReference type="EMBL" id="JAWDGP010002498">
    <property type="protein sequence ID" value="KAK3782491.1"/>
    <property type="molecule type" value="Genomic_DNA"/>
</dbReference>
<evidence type="ECO:0000256" key="1">
    <source>
        <dbReference type="PROSITE-ProRule" id="PRU00339"/>
    </source>
</evidence>
<feature type="repeat" description="TPR" evidence="1">
    <location>
        <begin position="55"/>
        <end position="88"/>
    </location>
</feature>
<evidence type="ECO:0000313" key="4">
    <source>
        <dbReference type="Proteomes" id="UP001283361"/>
    </source>
</evidence>
<evidence type="ECO:0000313" key="3">
    <source>
        <dbReference type="EMBL" id="KAK3782491.1"/>
    </source>
</evidence>
<dbReference type="Proteomes" id="UP001283361">
    <property type="component" value="Unassembled WGS sequence"/>
</dbReference>
<dbReference type="InterPro" id="IPR041404">
    <property type="entry name" value="DUF5588"/>
</dbReference>
<organism evidence="3 4">
    <name type="scientific">Elysia crispata</name>
    <name type="common">lettuce slug</name>
    <dbReference type="NCBI Taxonomy" id="231223"/>
    <lineage>
        <taxon>Eukaryota</taxon>
        <taxon>Metazoa</taxon>
        <taxon>Spiralia</taxon>
        <taxon>Lophotrochozoa</taxon>
        <taxon>Mollusca</taxon>
        <taxon>Gastropoda</taxon>
        <taxon>Heterobranchia</taxon>
        <taxon>Euthyneura</taxon>
        <taxon>Panpulmonata</taxon>
        <taxon>Sacoglossa</taxon>
        <taxon>Placobranchoidea</taxon>
        <taxon>Plakobranchidae</taxon>
        <taxon>Elysia</taxon>
    </lineage>
</organism>
<name>A0AAE1DTH9_9GAST</name>
<dbReference type="InterPro" id="IPR011990">
    <property type="entry name" value="TPR-like_helical_dom_sf"/>
</dbReference>
<dbReference type="Pfam" id="PF17826">
    <property type="entry name" value="DUF5588"/>
    <property type="match status" value="1"/>
</dbReference>
<protein>
    <submittedName>
        <fullName evidence="3">Uncharacterized protein</fullName>
    </submittedName>
</protein>
<accession>A0AAE1DTH9</accession>
<comment type="caution">
    <text evidence="3">The sequence shown here is derived from an EMBL/GenBank/DDBJ whole genome shotgun (WGS) entry which is preliminary data.</text>
</comment>
<feature type="region of interest" description="Disordered" evidence="2">
    <location>
        <begin position="182"/>
        <end position="205"/>
    </location>
</feature>
<dbReference type="PROSITE" id="PS50005">
    <property type="entry name" value="TPR"/>
    <property type="match status" value="1"/>
</dbReference>